<evidence type="ECO:0000313" key="6">
    <source>
        <dbReference type="EMBL" id="MBR0665467.1"/>
    </source>
</evidence>
<dbReference type="InterPro" id="IPR000914">
    <property type="entry name" value="SBP_5_dom"/>
</dbReference>
<evidence type="ECO:0000256" key="1">
    <source>
        <dbReference type="ARBA" id="ARBA00004418"/>
    </source>
</evidence>
<keyword evidence="4" id="KW-0732">Signal</keyword>
<comment type="similarity">
    <text evidence="2">Belongs to the bacterial solute-binding protein 5 family.</text>
</comment>
<evidence type="ECO:0000259" key="5">
    <source>
        <dbReference type="Pfam" id="PF00496"/>
    </source>
</evidence>
<comment type="caution">
    <text evidence="6">The sequence shown here is derived from an EMBL/GenBank/DDBJ whole genome shotgun (WGS) entry which is preliminary data.</text>
</comment>
<feature type="domain" description="Solute-binding protein family 5" evidence="5">
    <location>
        <begin position="68"/>
        <end position="424"/>
    </location>
</feature>
<name>A0ABS5EYU8_9PROT</name>
<evidence type="ECO:0000256" key="4">
    <source>
        <dbReference type="ARBA" id="ARBA00022729"/>
    </source>
</evidence>
<dbReference type="PANTHER" id="PTHR30290">
    <property type="entry name" value="PERIPLASMIC BINDING COMPONENT OF ABC TRANSPORTER"/>
    <property type="match status" value="1"/>
</dbReference>
<dbReference type="InterPro" id="IPR030678">
    <property type="entry name" value="Peptide/Ni-bd"/>
</dbReference>
<dbReference type="InterPro" id="IPR039424">
    <property type="entry name" value="SBP_5"/>
</dbReference>
<dbReference type="Gene3D" id="3.90.76.10">
    <property type="entry name" value="Dipeptide-binding Protein, Domain 1"/>
    <property type="match status" value="1"/>
</dbReference>
<dbReference type="Pfam" id="PF00496">
    <property type="entry name" value="SBP_bac_5"/>
    <property type="match status" value="1"/>
</dbReference>
<accession>A0ABS5EYU8</accession>
<protein>
    <submittedName>
        <fullName evidence="6">ABC transporter substrate-binding protein</fullName>
    </submittedName>
</protein>
<organism evidence="6 7">
    <name type="scientific">Plastoroseomonas hellenica</name>
    <dbReference type="NCBI Taxonomy" id="2687306"/>
    <lineage>
        <taxon>Bacteria</taxon>
        <taxon>Pseudomonadati</taxon>
        <taxon>Pseudomonadota</taxon>
        <taxon>Alphaproteobacteria</taxon>
        <taxon>Acetobacterales</taxon>
        <taxon>Acetobacteraceae</taxon>
        <taxon>Plastoroseomonas</taxon>
    </lineage>
</organism>
<evidence type="ECO:0000256" key="3">
    <source>
        <dbReference type="ARBA" id="ARBA00022448"/>
    </source>
</evidence>
<dbReference type="RefSeq" id="WP_211853138.1">
    <property type="nucleotide sequence ID" value="NZ_JAAGBB010000015.1"/>
</dbReference>
<dbReference type="PANTHER" id="PTHR30290:SF9">
    <property type="entry name" value="OLIGOPEPTIDE-BINDING PROTEIN APPA"/>
    <property type="match status" value="1"/>
</dbReference>
<evidence type="ECO:0000313" key="7">
    <source>
        <dbReference type="Proteomes" id="UP001196870"/>
    </source>
</evidence>
<dbReference type="Proteomes" id="UP001196870">
    <property type="component" value="Unassembled WGS sequence"/>
</dbReference>
<dbReference type="Gene3D" id="3.10.105.10">
    <property type="entry name" value="Dipeptide-binding Protein, Domain 3"/>
    <property type="match status" value="1"/>
</dbReference>
<gene>
    <name evidence="6" type="ORF">GXW71_13985</name>
</gene>
<comment type="subcellular location">
    <subcellularLocation>
        <location evidence="1">Periplasm</location>
    </subcellularLocation>
</comment>
<keyword evidence="3" id="KW-0813">Transport</keyword>
<sequence>MRAGHLVGLLGAGLAMGLAAPLAARPLQIGLSAMVTSLDPHFYSITPNNSAAFHVFDRLVHRGPEGRLEPGLALAWQPLSETTWEFRLRPGVTWHDGQPFTAADAGFSLARARHVPNSLGGFENLVRPITAIEIIDPLTLRLTTATPTPTLPSDLSFIAIVSAHLGRDATTADYNAGRVNIGTGAFRFLRHVQGDRIVMARNDAWWNGRAAWESVTLRMVPNIGARMASLLAGELDLVEAPSASDLARLRQHGDVLIHAAPGSRVAYVNPIFAPAPNAPAITDRQGRAIEPTPLGDRRVRQALSLAINRQAIADRLLLGTGTATGQWLPPGSYSAVPDLDPPRFDPARARALLTEAGFPDGFRMTLTTANDRTPYAVEITQAIAQMWSRIGVQVSVEAIPFAVYSARGQRQQVSAYFGSLNNPSMEAGLLLRNLLMTVNPEAGTGTFNWSRYANPALDRLAGRALATMDGAAREGLLIEAARLALADVAFIPIYQFQNLWASRRGITYQARADELTLGADAQDASRQDTQ</sequence>
<reference evidence="7" key="1">
    <citation type="journal article" date="2021" name="Syst. Appl. Microbiol.">
        <title>Roseomonas hellenica sp. nov., isolated from roots of wild-growing Alkanna tinctoria.</title>
        <authorList>
            <person name="Rat A."/>
            <person name="Naranjo H.D."/>
            <person name="Lebbe L."/>
            <person name="Cnockaert M."/>
            <person name="Krigas N."/>
            <person name="Grigoriadou K."/>
            <person name="Maloupa E."/>
            <person name="Willems A."/>
        </authorList>
    </citation>
    <scope>NUCLEOTIDE SEQUENCE [LARGE SCALE GENOMIC DNA]</scope>
    <source>
        <strain evidence="7">LMG 31523</strain>
    </source>
</reference>
<dbReference type="Gene3D" id="3.40.190.10">
    <property type="entry name" value="Periplasmic binding protein-like II"/>
    <property type="match status" value="1"/>
</dbReference>
<proteinExistence type="inferred from homology"/>
<evidence type="ECO:0000256" key="2">
    <source>
        <dbReference type="ARBA" id="ARBA00005695"/>
    </source>
</evidence>
<dbReference type="CDD" id="cd08498">
    <property type="entry name" value="PBP2_NikA_DppA_OppA_like_2"/>
    <property type="match status" value="1"/>
</dbReference>
<dbReference type="PIRSF" id="PIRSF002741">
    <property type="entry name" value="MppA"/>
    <property type="match status" value="1"/>
</dbReference>
<keyword evidence="7" id="KW-1185">Reference proteome</keyword>
<dbReference type="SUPFAM" id="SSF53850">
    <property type="entry name" value="Periplasmic binding protein-like II"/>
    <property type="match status" value="1"/>
</dbReference>
<dbReference type="EMBL" id="JAAGBB010000015">
    <property type="protein sequence ID" value="MBR0665467.1"/>
    <property type="molecule type" value="Genomic_DNA"/>
</dbReference>